<dbReference type="PROSITE" id="PS50935">
    <property type="entry name" value="SSB"/>
    <property type="match status" value="1"/>
</dbReference>
<gene>
    <name evidence="6" type="ORF">A6D92_03035</name>
    <name evidence="5" type="ORF">CWE10_06825</name>
</gene>
<dbReference type="Pfam" id="PF00436">
    <property type="entry name" value="SSB"/>
    <property type="match status" value="1"/>
</dbReference>
<reference evidence="6" key="2">
    <citation type="submission" date="2016-04" db="EMBL/GenBank/DDBJ databases">
        <authorList>
            <person name="Evans L.H."/>
            <person name="Alamgir A."/>
            <person name="Owens N."/>
            <person name="Weber N.D."/>
            <person name="Virtaneva K."/>
            <person name="Barbian K."/>
            <person name="Babar A."/>
            <person name="Rosenke K."/>
        </authorList>
    </citation>
    <scope>NUCLEOTIDE SEQUENCE [LARGE SCALE GENOMIC DNA]</scope>
    <source>
        <strain evidence="6">G2</strain>
    </source>
</reference>
<dbReference type="Proteomes" id="UP000194267">
    <property type="component" value="Unassembled WGS sequence"/>
</dbReference>
<reference evidence="5" key="3">
    <citation type="submission" date="2017-11" db="EMBL/GenBank/DDBJ databases">
        <title>Three new genomes from thermophilic consortium.</title>
        <authorList>
            <person name="Quaggio R."/>
            <person name="Amgarten D."/>
            <person name="Setubal J.C."/>
        </authorList>
    </citation>
    <scope>NUCLEOTIDE SEQUENCE</scope>
    <source>
        <strain evidence="5">ZCTH01-B2</strain>
    </source>
</reference>
<dbReference type="Gene3D" id="2.40.50.140">
    <property type="entry name" value="Nucleic acid-binding proteins"/>
    <property type="match status" value="1"/>
</dbReference>
<proteinExistence type="inferred from homology"/>
<dbReference type="GO" id="GO:0009295">
    <property type="term" value="C:nucleoid"/>
    <property type="evidence" value="ECO:0007669"/>
    <property type="project" value="TreeGrafter"/>
</dbReference>
<protein>
    <recommendedName>
        <fullName evidence="2 3">Single-stranded DNA-binding protein</fullName>
        <shortName evidence="2">SSB</shortName>
    </recommendedName>
</protein>
<dbReference type="EMBL" id="LWLV01000166">
    <property type="protein sequence ID" value="OTA41890.1"/>
    <property type="molecule type" value="Genomic_DNA"/>
</dbReference>
<dbReference type="HAMAP" id="MF_00984">
    <property type="entry name" value="SSB"/>
    <property type="match status" value="1"/>
</dbReference>
<dbReference type="EMBL" id="PIUK01000047">
    <property type="protein sequence ID" value="MBY6275926.1"/>
    <property type="molecule type" value="Genomic_DNA"/>
</dbReference>
<dbReference type="AlphaFoldDB" id="A0A1Y2T602"/>
<comment type="caution">
    <text evidence="2">Lacks conserved residue(s) required for the propagation of feature annotation.</text>
</comment>
<dbReference type="InterPro" id="IPR011344">
    <property type="entry name" value="ssDNA-bd"/>
</dbReference>
<dbReference type="InterPro" id="IPR000424">
    <property type="entry name" value="Primosome_PriB/ssb"/>
</dbReference>
<feature type="region of interest" description="Disordered" evidence="4">
    <location>
        <begin position="105"/>
        <end position="139"/>
    </location>
</feature>
<evidence type="ECO:0000256" key="2">
    <source>
        <dbReference type="HAMAP-Rule" id="MF_00984"/>
    </source>
</evidence>
<keyword evidence="1 2" id="KW-0238">DNA-binding</keyword>
<dbReference type="SUPFAM" id="SSF50249">
    <property type="entry name" value="Nucleic acid-binding proteins"/>
    <property type="match status" value="1"/>
</dbReference>
<dbReference type="GO" id="GO:0006260">
    <property type="term" value="P:DNA replication"/>
    <property type="evidence" value="ECO:0007669"/>
    <property type="project" value="InterPro"/>
</dbReference>
<dbReference type="InterPro" id="IPR012340">
    <property type="entry name" value="NA-bd_OB-fold"/>
</dbReference>
<evidence type="ECO:0000256" key="3">
    <source>
        <dbReference type="RuleBase" id="RU000524"/>
    </source>
</evidence>
<dbReference type="GO" id="GO:0003697">
    <property type="term" value="F:single-stranded DNA binding"/>
    <property type="evidence" value="ECO:0007669"/>
    <property type="project" value="UniProtKB-UniRule"/>
</dbReference>
<evidence type="ECO:0000256" key="4">
    <source>
        <dbReference type="SAM" id="MobiDB-lite"/>
    </source>
</evidence>
<comment type="caution">
    <text evidence="6">The sequence shown here is derived from an EMBL/GenBank/DDBJ whole genome shotgun (WGS) entry which is preliminary data.</text>
</comment>
<accession>A0A1Y2T602</accession>
<evidence type="ECO:0000313" key="7">
    <source>
        <dbReference type="Proteomes" id="UP000194267"/>
    </source>
</evidence>
<dbReference type="NCBIfam" id="TIGR00621">
    <property type="entry name" value="ssb"/>
    <property type="match status" value="1"/>
</dbReference>
<organism evidence="6 7">
    <name type="scientific">Symbiobacterium thermophilum</name>
    <dbReference type="NCBI Taxonomy" id="2734"/>
    <lineage>
        <taxon>Bacteria</taxon>
        <taxon>Bacillati</taxon>
        <taxon>Bacillota</taxon>
        <taxon>Clostridia</taxon>
        <taxon>Eubacteriales</taxon>
        <taxon>Symbiobacteriaceae</taxon>
        <taxon>Symbiobacterium</taxon>
    </lineage>
</organism>
<dbReference type="OMA" id="CFIDARL"/>
<evidence type="ECO:0000256" key="1">
    <source>
        <dbReference type="ARBA" id="ARBA00023125"/>
    </source>
</evidence>
<evidence type="ECO:0000313" key="5">
    <source>
        <dbReference type="EMBL" id="MBY6275926.1"/>
    </source>
</evidence>
<sequence length="139" mass="15308">MLNSVVLIGRLTKDPELRYTPSGKAVATLRLAVDRGTVNQQGERETDFIDIVVWEKQAETVANYLQKGRLVAVQGRLQIRQYTTQDGQKREKAEVVATTVRFLDSARDHSGGGGGFSGPRREDGMGSELTLGDDEDVPF</sequence>
<dbReference type="RefSeq" id="WP_011197431.1">
    <property type="nucleotide sequence ID" value="NZ_JACSIR010000031.1"/>
</dbReference>
<reference evidence="7" key="1">
    <citation type="submission" date="2016-04" db="EMBL/GenBank/DDBJ databases">
        <authorList>
            <person name="Antunes L.P."/>
            <person name="Martins L.F."/>
            <person name="Pereira R.V."/>
            <person name="Thomas A.M."/>
            <person name="Barbosa D."/>
            <person name="Nascimento L."/>
            <person name="Silva G.M."/>
            <person name="Condomitti G.W."/>
            <person name="Digiampietri L.A."/>
            <person name="Lombardi K.C."/>
            <person name="Ramos P.L."/>
            <person name="Quaggio R.B."/>
            <person name="Oliveira J.C."/>
            <person name="Pascon R.C."/>
            <person name="Cruz J.B."/>
            <person name="Silva A.M."/>
            <person name="Setubal J.C."/>
        </authorList>
    </citation>
    <scope>NUCLEOTIDE SEQUENCE [LARGE SCALE GENOMIC DNA]</scope>
</reference>
<dbReference type="PANTHER" id="PTHR10302:SF27">
    <property type="entry name" value="SINGLE-STRANDED DNA-BINDING PROTEIN"/>
    <property type="match status" value="1"/>
</dbReference>
<comment type="subunit">
    <text evidence="2">Homotetramer.</text>
</comment>
<name>A0A1Y2T602_SYMTR</name>
<dbReference type="CDD" id="cd04496">
    <property type="entry name" value="SSB_OBF"/>
    <property type="match status" value="1"/>
</dbReference>
<dbReference type="PANTHER" id="PTHR10302">
    <property type="entry name" value="SINGLE-STRANDED DNA-BINDING PROTEIN"/>
    <property type="match status" value="1"/>
</dbReference>
<evidence type="ECO:0000313" key="6">
    <source>
        <dbReference type="EMBL" id="OTA41890.1"/>
    </source>
</evidence>
<dbReference type="Proteomes" id="UP000732377">
    <property type="component" value="Unassembled WGS sequence"/>
</dbReference>